<dbReference type="InterPro" id="IPR041698">
    <property type="entry name" value="Methyltransf_25"/>
</dbReference>
<dbReference type="GO" id="GO:0008168">
    <property type="term" value="F:methyltransferase activity"/>
    <property type="evidence" value="ECO:0007669"/>
    <property type="project" value="UniProtKB-KW"/>
</dbReference>
<evidence type="ECO:0000313" key="2">
    <source>
        <dbReference type="EMBL" id="KAA1259476.1"/>
    </source>
</evidence>
<keyword evidence="2" id="KW-0489">Methyltransferase</keyword>
<dbReference type="OrthoDB" id="286021at2"/>
<keyword evidence="3" id="KW-1185">Reference proteome</keyword>
<proteinExistence type="predicted"/>
<organism evidence="2 3">
    <name type="scientific">Rubripirellula obstinata</name>
    <dbReference type="NCBI Taxonomy" id="406547"/>
    <lineage>
        <taxon>Bacteria</taxon>
        <taxon>Pseudomonadati</taxon>
        <taxon>Planctomycetota</taxon>
        <taxon>Planctomycetia</taxon>
        <taxon>Pirellulales</taxon>
        <taxon>Pirellulaceae</taxon>
        <taxon>Rubripirellula</taxon>
    </lineage>
</organism>
<gene>
    <name evidence="2" type="ORF">LF1_20100</name>
</gene>
<dbReference type="InterPro" id="IPR029063">
    <property type="entry name" value="SAM-dependent_MTases_sf"/>
</dbReference>
<dbReference type="AlphaFoldDB" id="A0A5B1CG08"/>
<sequence length="236" mass="27123">MANLDDAQRVTRASIAGYDRLSSVYRLIERVAFGGVLMRARKSLAGELADAQHILVLGDGDGRLLTELTRLQIQAKFTSIEQSPKMLQLQRTGIRDVGAEKRVEFIQGDATLPDHFNQKYDAVVAAFFLDCFDSDSLDRLLPMILGSIADDGEFYFVDFCEPSKSIPRLYSKWMLWMMHQFFAWQTGLRNRKLVDVPKKLRDLGWDIQQQQDHHFKMMTARIYKRRVSKTASAKLE</sequence>
<name>A0A5B1CG08_9BACT</name>
<dbReference type="Gene3D" id="3.40.50.150">
    <property type="entry name" value="Vaccinia Virus protein VP39"/>
    <property type="match status" value="1"/>
</dbReference>
<keyword evidence="2" id="KW-0808">Transferase</keyword>
<dbReference type="Pfam" id="PF13649">
    <property type="entry name" value="Methyltransf_25"/>
    <property type="match status" value="1"/>
</dbReference>
<dbReference type="CDD" id="cd02440">
    <property type="entry name" value="AdoMet_MTases"/>
    <property type="match status" value="1"/>
</dbReference>
<evidence type="ECO:0000313" key="3">
    <source>
        <dbReference type="Proteomes" id="UP000322699"/>
    </source>
</evidence>
<dbReference type="RefSeq" id="WP_084422399.1">
    <property type="nucleotide sequence ID" value="NZ_LWSK01000014.1"/>
</dbReference>
<dbReference type="Proteomes" id="UP000322699">
    <property type="component" value="Unassembled WGS sequence"/>
</dbReference>
<accession>A0A5B1CG08</accession>
<comment type="caution">
    <text evidence="2">The sequence shown here is derived from an EMBL/GenBank/DDBJ whole genome shotgun (WGS) entry which is preliminary data.</text>
</comment>
<reference evidence="2 3" key="1">
    <citation type="submission" date="2019-08" db="EMBL/GenBank/DDBJ databases">
        <title>Deep-cultivation of Planctomycetes and their phenomic and genomic characterization uncovers novel biology.</title>
        <authorList>
            <person name="Wiegand S."/>
            <person name="Jogler M."/>
            <person name="Boedeker C."/>
            <person name="Pinto D."/>
            <person name="Vollmers J."/>
            <person name="Rivas-Marin E."/>
            <person name="Kohn T."/>
            <person name="Peeters S.H."/>
            <person name="Heuer A."/>
            <person name="Rast P."/>
            <person name="Oberbeckmann S."/>
            <person name="Bunk B."/>
            <person name="Jeske O."/>
            <person name="Meyerdierks A."/>
            <person name="Storesund J.E."/>
            <person name="Kallscheuer N."/>
            <person name="Luecker S."/>
            <person name="Lage O.M."/>
            <person name="Pohl T."/>
            <person name="Merkel B.J."/>
            <person name="Hornburger P."/>
            <person name="Mueller R.-W."/>
            <person name="Bruemmer F."/>
            <person name="Labrenz M."/>
            <person name="Spormann A.M."/>
            <person name="Op Den Camp H."/>
            <person name="Overmann J."/>
            <person name="Amann R."/>
            <person name="Jetten M.S.M."/>
            <person name="Mascher T."/>
            <person name="Medema M.H."/>
            <person name="Devos D.P."/>
            <person name="Kaster A.-K."/>
            <person name="Ovreas L."/>
            <person name="Rohde M."/>
            <person name="Galperin M.Y."/>
            <person name="Jogler C."/>
        </authorList>
    </citation>
    <scope>NUCLEOTIDE SEQUENCE [LARGE SCALE GENOMIC DNA]</scope>
    <source>
        <strain evidence="2 3">LF1</strain>
    </source>
</reference>
<feature type="domain" description="Methyltransferase" evidence="1">
    <location>
        <begin position="54"/>
        <end position="146"/>
    </location>
</feature>
<dbReference type="SUPFAM" id="SSF53335">
    <property type="entry name" value="S-adenosyl-L-methionine-dependent methyltransferases"/>
    <property type="match status" value="1"/>
</dbReference>
<dbReference type="GO" id="GO:0032259">
    <property type="term" value="P:methylation"/>
    <property type="evidence" value="ECO:0007669"/>
    <property type="project" value="UniProtKB-KW"/>
</dbReference>
<protein>
    <submittedName>
        <fullName evidence="2">Methyltransferase domain protein</fullName>
    </submittedName>
</protein>
<dbReference type="EMBL" id="VRLW01000001">
    <property type="protein sequence ID" value="KAA1259476.1"/>
    <property type="molecule type" value="Genomic_DNA"/>
</dbReference>
<evidence type="ECO:0000259" key="1">
    <source>
        <dbReference type="Pfam" id="PF13649"/>
    </source>
</evidence>